<comment type="similarity">
    <text evidence="9">Belongs to the AB hydrolase superfamily. Lipase family. Class Lip subfamily.</text>
</comment>
<name>A0AAF0FDI1_9BASI</name>
<sequence length="1005" mass="108943">MLFVGIVMIMLSIVAVVDTRQHRRVRRDNVKAPLPPTLDPFYVAPSGWENTKPGTILASRAIQAGFTTTQKMNLAHAYQLLYRTSGTSESDPSYSVTTVLVPNKANANSLVLVMPYEDSNYVECAPSYKVQLGAPAATNPLQTLEELMWTSVLNDGWIMTVPDHEGPLSAFSSGKLEGYASLDAVRATLAFSQLKLPSDAKIVGMGYSGGAIAGGWAASLHSTYASELNVQGWSLGGTPANITATLYSMDSGLFAGLTAAGLAGIIDSYPEVNDYVGGVITQTGNTALQYTREHCMADIIVGLKNINILNAGFVSNSEEFLHSSQITDLLNSLTMGTNSSLTPKAPVYMYHSVNDEVISFSMANRTAQMWCDQGAKVHFQEFTGLEMGHVTTELLNSPFVLKFIRDRMGGVDFGSGCKWTSTIDPLWQPDILGASLTEVLNAIYNLYGAAIGQGDQILKGLPGWALRRVTVGNASTPNLCVGGKKLGALDRRQGPRVCQFPINTLEEEKVIPYSFKSPPFRRVQLRSFFFTARPQDVMISLRLIFLALVAVLLSPGALARMSVAHRLAGRAIPVPEDDSFYTPNDGWESTSPGTILKEREVTIANSGIFKYNVRGFQLLYRSNGVDSSDATHSVTTVLVPDNYDVDKLVSANLYEDSFSSDCAPSYSLRAGSKIFNDVNNAYQELFITTLLHQGWVVTVPDHEGPDNAFTSGRVEGHIVLDGIRATLNFNKVGLKSNAKVIGYGYSGGALATGWAASLHSQYASEINAAGWSMGGTVTNVTEWLEYIDNTSGSGFALAALGGLSSSYSSLKWVQDNLTSKGRSLLNAAKTNCLYQNLWATGTQKIFDDSVFSGGSSFFSNSGATSILNKLTLGRYSKLRPIAPVFIYHATHDEVVPFDMAETTANAWCQQGAQVRFLSETGSELAHANTELANLPNVIFFMRDRFNGKSWGSNCQYPSTSDPWFSADVLGQNVADFLQQVLDLAGNRIGNNDSILNRKVKHKQTP</sequence>
<evidence type="ECO:0000256" key="8">
    <source>
        <dbReference type="ARBA" id="ARBA00023098"/>
    </source>
</evidence>
<feature type="chain" id="PRO_5042152696" description="triacylglycerol lipase" evidence="12">
    <location>
        <begin position="20"/>
        <end position="1005"/>
    </location>
</feature>
<reference evidence="13" key="1">
    <citation type="submission" date="2023-02" db="EMBL/GenBank/DDBJ databases">
        <title>Mating type loci evolution in Malassezia.</title>
        <authorList>
            <person name="Coelho M.A."/>
        </authorList>
    </citation>
    <scope>NUCLEOTIDE SEQUENCE</scope>
    <source>
        <strain evidence="13">CBS 14136</strain>
    </source>
</reference>
<dbReference type="GO" id="GO:0016042">
    <property type="term" value="P:lipid catabolic process"/>
    <property type="evidence" value="ECO:0007669"/>
    <property type="project" value="UniProtKB-KW"/>
</dbReference>
<keyword evidence="6" id="KW-0442">Lipid degradation</keyword>
<evidence type="ECO:0000256" key="6">
    <source>
        <dbReference type="ARBA" id="ARBA00022963"/>
    </source>
</evidence>
<keyword evidence="4" id="KW-0964">Secreted</keyword>
<evidence type="ECO:0000256" key="9">
    <source>
        <dbReference type="ARBA" id="ARBA00043986"/>
    </source>
</evidence>
<keyword evidence="8" id="KW-0443">Lipid metabolism</keyword>
<comment type="catalytic activity">
    <reaction evidence="10">
        <text>a diacylglycerol + H2O = a monoacylglycerol + a fatty acid + H(+)</text>
        <dbReference type="Rhea" id="RHEA:32731"/>
        <dbReference type="ChEBI" id="CHEBI:15377"/>
        <dbReference type="ChEBI" id="CHEBI:15378"/>
        <dbReference type="ChEBI" id="CHEBI:17408"/>
        <dbReference type="ChEBI" id="CHEBI:18035"/>
        <dbReference type="ChEBI" id="CHEBI:28868"/>
    </reaction>
</comment>
<evidence type="ECO:0000313" key="14">
    <source>
        <dbReference type="Proteomes" id="UP001214628"/>
    </source>
</evidence>
<evidence type="ECO:0000256" key="7">
    <source>
        <dbReference type="ARBA" id="ARBA00023026"/>
    </source>
</evidence>
<comment type="subcellular location">
    <subcellularLocation>
        <location evidence="2">Secreted</location>
    </subcellularLocation>
</comment>
<dbReference type="GO" id="GO:0005576">
    <property type="term" value="C:extracellular region"/>
    <property type="evidence" value="ECO:0007669"/>
    <property type="project" value="UniProtKB-SubCell"/>
</dbReference>
<keyword evidence="14" id="KW-1185">Reference proteome</keyword>
<evidence type="ECO:0000256" key="5">
    <source>
        <dbReference type="ARBA" id="ARBA00022801"/>
    </source>
</evidence>
<dbReference type="PANTHER" id="PTHR34853:SF1">
    <property type="entry name" value="LIPASE 5"/>
    <property type="match status" value="1"/>
</dbReference>
<evidence type="ECO:0000256" key="10">
    <source>
        <dbReference type="ARBA" id="ARBA00047591"/>
    </source>
</evidence>
<keyword evidence="12" id="KW-0732">Signal</keyword>
<dbReference type="PANTHER" id="PTHR34853">
    <property type="match status" value="1"/>
</dbReference>
<dbReference type="InterPro" id="IPR005152">
    <property type="entry name" value="Lipase_secreted"/>
</dbReference>
<evidence type="ECO:0000256" key="11">
    <source>
        <dbReference type="ARBA" id="ARBA00048461"/>
    </source>
</evidence>
<dbReference type="EC" id="3.1.1.3" evidence="3"/>
<dbReference type="Pfam" id="PF03583">
    <property type="entry name" value="LIP"/>
    <property type="match status" value="2"/>
</dbReference>
<dbReference type="SUPFAM" id="SSF53474">
    <property type="entry name" value="alpha/beta-Hydrolases"/>
    <property type="match status" value="2"/>
</dbReference>
<protein>
    <recommendedName>
        <fullName evidence="3">triacylglycerol lipase</fullName>
        <ecNumber evidence="3">3.1.1.3</ecNumber>
    </recommendedName>
</protein>
<evidence type="ECO:0000256" key="3">
    <source>
        <dbReference type="ARBA" id="ARBA00013279"/>
    </source>
</evidence>
<dbReference type="Gene3D" id="1.10.260.130">
    <property type="match status" value="2"/>
</dbReference>
<evidence type="ECO:0000256" key="12">
    <source>
        <dbReference type="SAM" id="SignalP"/>
    </source>
</evidence>
<evidence type="ECO:0000256" key="4">
    <source>
        <dbReference type="ARBA" id="ARBA00022525"/>
    </source>
</evidence>
<gene>
    <name evidence="13" type="ORF">MPSI1_004059</name>
</gene>
<dbReference type="EMBL" id="CP118382">
    <property type="protein sequence ID" value="WFD45377.1"/>
    <property type="molecule type" value="Genomic_DNA"/>
</dbReference>
<organism evidence="13 14">
    <name type="scientific">Malassezia psittaci</name>
    <dbReference type="NCBI Taxonomy" id="1821823"/>
    <lineage>
        <taxon>Eukaryota</taxon>
        <taxon>Fungi</taxon>
        <taxon>Dikarya</taxon>
        <taxon>Basidiomycota</taxon>
        <taxon>Ustilaginomycotina</taxon>
        <taxon>Malasseziomycetes</taxon>
        <taxon>Malasseziales</taxon>
        <taxon>Malasseziaceae</taxon>
        <taxon>Malassezia</taxon>
    </lineage>
</organism>
<comment type="catalytic activity">
    <reaction evidence="1">
        <text>a triacylglycerol + H2O = a diacylglycerol + a fatty acid + H(+)</text>
        <dbReference type="Rhea" id="RHEA:12044"/>
        <dbReference type="ChEBI" id="CHEBI:15377"/>
        <dbReference type="ChEBI" id="CHEBI:15378"/>
        <dbReference type="ChEBI" id="CHEBI:17855"/>
        <dbReference type="ChEBI" id="CHEBI:18035"/>
        <dbReference type="ChEBI" id="CHEBI:28868"/>
        <dbReference type="EC" id="3.1.1.3"/>
    </reaction>
</comment>
<evidence type="ECO:0000256" key="1">
    <source>
        <dbReference type="ARBA" id="ARBA00001024"/>
    </source>
</evidence>
<keyword evidence="5" id="KW-0378">Hydrolase</keyword>
<dbReference type="Proteomes" id="UP001214628">
    <property type="component" value="Chromosome 8"/>
</dbReference>
<dbReference type="AlphaFoldDB" id="A0AAF0FDI1"/>
<proteinExistence type="inferred from homology"/>
<dbReference type="Gene3D" id="3.40.50.1820">
    <property type="entry name" value="alpha/beta hydrolase"/>
    <property type="match status" value="2"/>
</dbReference>
<dbReference type="InterPro" id="IPR029058">
    <property type="entry name" value="AB_hydrolase_fold"/>
</dbReference>
<accession>A0AAF0FDI1</accession>
<evidence type="ECO:0000256" key="2">
    <source>
        <dbReference type="ARBA" id="ARBA00004613"/>
    </source>
</evidence>
<feature type="signal peptide" evidence="12">
    <location>
        <begin position="1"/>
        <end position="19"/>
    </location>
</feature>
<comment type="catalytic activity">
    <reaction evidence="11">
        <text>a monoacylglycerol + H2O = glycerol + a fatty acid + H(+)</text>
        <dbReference type="Rhea" id="RHEA:15245"/>
        <dbReference type="ChEBI" id="CHEBI:15377"/>
        <dbReference type="ChEBI" id="CHEBI:15378"/>
        <dbReference type="ChEBI" id="CHEBI:17408"/>
        <dbReference type="ChEBI" id="CHEBI:17754"/>
        <dbReference type="ChEBI" id="CHEBI:28868"/>
    </reaction>
</comment>
<keyword evidence="7" id="KW-0843">Virulence</keyword>
<dbReference type="GO" id="GO:0004806">
    <property type="term" value="F:triacylglycerol lipase activity"/>
    <property type="evidence" value="ECO:0007669"/>
    <property type="project" value="UniProtKB-EC"/>
</dbReference>
<evidence type="ECO:0000313" key="13">
    <source>
        <dbReference type="EMBL" id="WFD45377.1"/>
    </source>
</evidence>